<comment type="caution">
    <text evidence="1">The sequence shown here is derived from an EMBL/GenBank/DDBJ whole genome shotgun (WGS) entry which is preliminary data.</text>
</comment>
<organism evidence="1 2">
    <name type="scientific">Mycolicibacterium fluoranthenivorans</name>
    <dbReference type="NCBI Taxonomy" id="258505"/>
    <lineage>
        <taxon>Bacteria</taxon>
        <taxon>Bacillati</taxon>
        <taxon>Actinomycetota</taxon>
        <taxon>Actinomycetes</taxon>
        <taxon>Mycobacteriales</taxon>
        <taxon>Mycobacteriaceae</taxon>
        <taxon>Mycolicibacterium</taxon>
    </lineage>
</organism>
<sequence length="44" mass="4943">MAVHFRWVDYSDPPTPKRANAPHTATFMASPALTDSVRRDVVTE</sequence>
<reference evidence="1 2" key="1">
    <citation type="submission" date="2020-03" db="EMBL/GenBank/DDBJ databases">
        <title>Sequencing the genomes of 1000 actinobacteria strains.</title>
        <authorList>
            <person name="Klenk H.-P."/>
        </authorList>
    </citation>
    <scope>NUCLEOTIDE SEQUENCE [LARGE SCALE GENOMIC DNA]</scope>
    <source>
        <strain evidence="1 2">DSM 44556</strain>
    </source>
</reference>
<dbReference type="Proteomes" id="UP000547444">
    <property type="component" value="Unassembled WGS sequence"/>
</dbReference>
<proteinExistence type="predicted"/>
<keyword evidence="2" id="KW-1185">Reference proteome</keyword>
<evidence type="ECO:0000313" key="1">
    <source>
        <dbReference type="EMBL" id="NIH96217.1"/>
    </source>
</evidence>
<evidence type="ECO:0000313" key="2">
    <source>
        <dbReference type="Proteomes" id="UP000547444"/>
    </source>
</evidence>
<dbReference type="AlphaFoldDB" id="A0A7X5U0M9"/>
<accession>A0A7X5U0M9</accession>
<gene>
    <name evidence="1" type="ORF">FHU31_003173</name>
</gene>
<name>A0A7X5U0M9_9MYCO</name>
<protein>
    <submittedName>
        <fullName evidence="1">Uncharacterized protein</fullName>
    </submittedName>
</protein>
<dbReference type="EMBL" id="JAANOW010000001">
    <property type="protein sequence ID" value="NIH96217.1"/>
    <property type="molecule type" value="Genomic_DNA"/>
</dbReference>